<evidence type="ECO:0000259" key="2">
    <source>
        <dbReference type="Pfam" id="PF00149"/>
    </source>
</evidence>
<evidence type="ECO:0000256" key="1">
    <source>
        <dbReference type="SAM" id="Phobius"/>
    </source>
</evidence>
<dbReference type="Gene3D" id="3.60.21.10">
    <property type="match status" value="1"/>
</dbReference>
<dbReference type="PANTHER" id="PTHR31302:SF0">
    <property type="entry name" value="TRANSMEMBRANE PROTEIN WITH METALLOPHOSPHOESTERASE DOMAIN"/>
    <property type="match status" value="1"/>
</dbReference>
<dbReference type="InterPro" id="IPR029052">
    <property type="entry name" value="Metallo-depent_PP-like"/>
</dbReference>
<feature type="transmembrane region" description="Helical" evidence="1">
    <location>
        <begin position="6"/>
        <end position="25"/>
    </location>
</feature>
<protein>
    <submittedName>
        <fullName evidence="3">Metallophosphoesterase</fullName>
    </submittedName>
</protein>
<dbReference type="EMBL" id="QUSL01000012">
    <property type="protein sequence ID" value="RGD85142.1"/>
    <property type="molecule type" value="Genomic_DNA"/>
</dbReference>
<dbReference type="PANTHER" id="PTHR31302">
    <property type="entry name" value="TRANSMEMBRANE PROTEIN WITH METALLOPHOSPHOESTERASE DOMAIN-RELATED"/>
    <property type="match status" value="1"/>
</dbReference>
<dbReference type="Proteomes" id="UP000261032">
    <property type="component" value="Unassembled WGS sequence"/>
</dbReference>
<feature type="transmembrane region" description="Helical" evidence="1">
    <location>
        <begin position="88"/>
        <end position="109"/>
    </location>
</feature>
<evidence type="ECO:0000313" key="4">
    <source>
        <dbReference type="Proteomes" id="UP000261032"/>
    </source>
</evidence>
<dbReference type="SUPFAM" id="SSF56300">
    <property type="entry name" value="Metallo-dependent phosphatases"/>
    <property type="match status" value="1"/>
</dbReference>
<proteinExistence type="predicted"/>
<keyword evidence="1" id="KW-1133">Transmembrane helix</keyword>
<dbReference type="GO" id="GO:0016787">
    <property type="term" value="F:hydrolase activity"/>
    <property type="evidence" value="ECO:0007669"/>
    <property type="project" value="InterPro"/>
</dbReference>
<organism evidence="3 4">
    <name type="scientific">Thomasclavelia ramosa</name>
    <dbReference type="NCBI Taxonomy" id="1547"/>
    <lineage>
        <taxon>Bacteria</taxon>
        <taxon>Bacillati</taxon>
        <taxon>Bacillota</taxon>
        <taxon>Erysipelotrichia</taxon>
        <taxon>Erysipelotrichales</taxon>
        <taxon>Coprobacillaceae</taxon>
        <taxon>Thomasclavelia</taxon>
    </lineage>
</organism>
<gene>
    <name evidence="3" type="ORF">DXB93_09305</name>
</gene>
<feature type="transmembrane region" description="Helical" evidence="1">
    <location>
        <begin position="34"/>
        <end position="52"/>
    </location>
</feature>
<reference evidence="3 4" key="1">
    <citation type="submission" date="2018-08" db="EMBL/GenBank/DDBJ databases">
        <title>A genome reference for cultivated species of the human gut microbiota.</title>
        <authorList>
            <person name="Zou Y."/>
            <person name="Xue W."/>
            <person name="Luo G."/>
        </authorList>
    </citation>
    <scope>NUCLEOTIDE SEQUENCE [LARGE SCALE GENOMIC DNA]</scope>
    <source>
        <strain evidence="3 4">OM06-4</strain>
    </source>
</reference>
<name>A0A3E3EEQ4_9FIRM</name>
<evidence type="ECO:0000313" key="3">
    <source>
        <dbReference type="EMBL" id="RGD85142.1"/>
    </source>
</evidence>
<sequence>MYLYMGLLAVIPGIIYFTFFINRLLRTILNIHTNWFLIIIIGLVIMVLSISAMNTLELYGVIYYHLLVVMLLFELLNLGLKRFPIYRISFTTGILGIVVTALFLGYGYYNIKHVVATTYDLKSDKVEDLKILEIADLHMSTSLSVTELQKYCDEMSQLNADLVVLTGDIFDENTPLDDMVNASKALASINNQQGIYYVYGNHDNGSHAFSDSEFGPEDVRATLEKNGIVVLEDAVVSLDNINIIGRKDASFWGTNPRLSTSQLLEMIPENKRGNYTIMLDHQPLNLDENAALGIDLQLFGHTHGGQLFPMGIVQSLTSDTLIRGQRDIGDFTAITTTGIAGWRYPIKTGAPSEYVIINIK</sequence>
<dbReference type="InterPro" id="IPR051158">
    <property type="entry name" value="Metallophosphoesterase_sf"/>
</dbReference>
<keyword evidence="1" id="KW-0472">Membrane</keyword>
<feature type="domain" description="Calcineurin-like phosphoesterase" evidence="2">
    <location>
        <begin position="129"/>
        <end position="304"/>
    </location>
</feature>
<comment type="caution">
    <text evidence="3">The sequence shown here is derived from an EMBL/GenBank/DDBJ whole genome shotgun (WGS) entry which is preliminary data.</text>
</comment>
<dbReference type="RefSeq" id="WP_117581431.1">
    <property type="nucleotide sequence ID" value="NZ_QUSL01000012.1"/>
</dbReference>
<feature type="transmembrane region" description="Helical" evidence="1">
    <location>
        <begin position="58"/>
        <end position="76"/>
    </location>
</feature>
<keyword evidence="1" id="KW-0812">Transmembrane</keyword>
<dbReference type="Pfam" id="PF00149">
    <property type="entry name" value="Metallophos"/>
    <property type="match status" value="1"/>
</dbReference>
<dbReference type="InterPro" id="IPR004843">
    <property type="entry name" value="Calcineurin-like_PHP"/>
</dbReference>
<dbReference type="AlphaFoldDB" id="A0A3E3EEQ4"/>
<accession>A0A3E3EEQ4</accession>